<dbReference type="Proteomes" id="UP000449906">
    <property type="component" value="Unassembled WGS sequence"/>
</dbReference>
<feature type="compositionally biased region" description="Basic and acidic residues" evidence="1">
    <location>
        <begin position="180"/>
        <end position="200"/>
    </location>
</feature>
<reference evidence="2 3" key="1">
    <citation type="submission" date="2019-09" db="EMBL/GenBank/DDBJ databases">
        <title>Pimelobacter sp. isolated from Paulinella.</title>
        <authorList>
            <person name="Jeong S.E."/>
        </authorList>
    </citation>
    <scope>NUCLEOTIDE SEQUENCE [LARGE SCALE GENOMIC DNA]</scope>
    <source>
        <strain evidence="2 3">Pch-N</strain>
    </source>
</reference>
<evidence type="ECO:0000313" key="3">
    <source>
        <dbReference type="Proteomes" id="UP000449906"/>
    </source>
</evidence>
<feature type="compositionally biased region" description="Gly residues" evidence="1">
    <location>
        <begin position="201"/>
        <end position="213"/>
    </location>
</feature>
<evidence type="ECO:0000313" key="2">
    <source>
        <dbReference type="EMBL" id="KAB2807995.1"/>
    </source>
</evidence>
<organism evidence="2 3">
    <name type="scientific">Nocardioides simplex</name>
    <name type="common">Arthrobacter simplex</name>
    <dbReference type="NCBI Taxonomy" id="2045"/>
    <lineage>
        <taxon>Bacteria</taxon>
        <taxon>Bacillati</taxon>
        <taxon>Actinomycetota</taxon>
        <taxon>Actinomycetes</taxon>
        <taxon>Propionibacteriales</taxon>
        <taxon>Nocardioidaceae</taxon>
        <taxon>Pimelobacter</taxon>
    </lineage>
</organism>
<gene>
    <name evidence="2" type="ORF">F9L07_25330</name>
</gene>
<dbReference type="RefSeq" id="WP_151582486.1">
    <property type="nucleotide sequence ID" value="NZ_WBVM01000004.1"/>
</dbReference>
<evidence type="ECO:0000256" key="1">
    <source>
        <dbReference type="SAM" id="MobiDB-lite"/>
    </source>
</evidence>
<sequence length="233" mass="24688">MQHHSTDPAHAGLPFHPTMRHPHTGLALQAVGFRRSGAPIWPIAGASPDDKPADKTGEDKTGDDDKPKAGDDADKDDNPDGDKPLGPGGEKALKSEREARKALETELGDLKKGLAAALGLGSDDKDNDGDELAKIQLQIASMQHENTVLAVANEHRITDKADLEILTSIKDVEAMKKLAERLAPAEEERDAKSRRPKPDRGQGGGGSDSGPAGGKSVAQVMADRRAAREAKKN</sequence>
<comment type="caution">
    <text evidence="2">The sequence shown here is derived from an EMBL/GenBank/DDBJ whole genome shotgun (WGS) entry which is preliminary data.</text>
</comment>
<protein>
    <recommendedName>
        <fullName evidence="4">Scaffolding protein</fullName>
    </recommendedName>
</protein>
<feature type="region of interest" description="Disordered" evidence="1">
    <location>
        <begin position="1"/>
        <end position="21"/>
    </location>
</feature>
<evidence type="ECO:0008006" key="4">
    <source>
        <dbReference type="Google" id="ProtNLM"/>
    </source>
</evidence>
<accession>A0A7J5DSQ9</accession>
<feature type="compositionally biased region" description="Basic and acidic residues" evidence="1">
    <location>
        <begin position="48"/>
        <end position="83"/>
    </location>
</feature>
<dbReference type="EMBL" id="WBVM01000004">
    <property type="protein sequence ID" value="KAB2807995.1"/>
    <property type="molecule type" value="Genomic_DNA"/>
</dbReference>
<proteinExistence type="predicted"/>
<feature type="region of interest" description="Disordered" evidence="1">
    <location>
        <begin position="180"/>
        <end position="233"/>
    </location>
</feature>
<name>A0A7J5DSQ9_NOCSI</name>
<dbReference type="AlphaFoldDB" id="A0A7J5DSQ9"/>
<feature type="region of interest" description="Disordered" evidence="1">
    <location>
        <begin position="39"/>
        <end position="99"/>
    </location>
</feature>
<feature type="compositionally biased region" description="Basic and acidic residues" evidence="1">
    <location>
        <begin position="222"/>
        <end position="233"/>
    </location>
</feature>